<keyword evidence="3" id="KW-1185">Reference proteome</keyword>
<sequence>MPQHDTHIDTARFHALIATDTVRARDLSTASDVAIIADPHAGIRIRRAIRKQTQRDPCSARDVAQTQAPARALTT</sequence>
<dbReference type="RefSeq" id="WP_088648353.1">
    <property type="nucleotide sequence ID" value="NZ_AQQR01000001.1"/>
</dbReference>
<dbReference type="Proteomes" id="UP000215377">
    <property type="component" value="Unassembled WGS sequence"/>
</dbReference>
<gene>
    <name evidence="2" type="ORF">ATO3_03285</name>
</gene>
<proteinExistence type="predicted"/>
<protein>
    <submittedName>
        <fullName evidence="2">Uncharacterized protein</fullName>
    </submittedName>
</protein>
<evidence type="ECO:0000313" key="3">
    <source>
        <dbReference type="Proteomes" id="UP000215377"/>
    </source>
</evidence>
<accession>A0A225NSA0</accession>
<feature type="compositionally biased region" description="Polar residues" evidence="1">
    <location>
        <begin position="64"/>
        <end position="75"/>
    </location>
</feature>
<evidence type="ECO:0000313" key="2">
    <source>
        <dbReference type="EMBL" id="OWU77713.1"/>
    </source>
</evidence>
<name>A0A225NSA0_9RHOB</name>
<feature type="region of interest" description="Disordered" evidence="1">
    <location>
        <begin position="50"/>
        <end position="75"/>
    </location>
</feature>
<organism evidence="2 3">
    <name type="scientific">Marinibacterium profundimaris</name>
    <dbReference type="NCBI Taxonomy" id="1679460"/>
    <lineage>
        <taxon>Bacteria</taxon>
        <taxon>Pseudomonadati</taxon>
        <taxon>Pseudomonadota</taxon>
        <taxon>Alphaproteobacteria</taxon>
        <taxon>Rhodobacterales</taxon>
        <taxon>Paracoccaceae</taxon>
        <taxon>Marinibacterium</taxon>
    </lineage>
</organism>
<dbReference type="EMBL" id="AQQR01000001">
    <property type="protein sequence ID" value="OWU77713.1"/>
    <property type="molecule type" value="Genomic_DNA"/>
</dbReference>
<evidence type="ECO:0000256" key="1">
    <source>
        <dbReference type="SAM" id="MobiDB-lite"/>
    </source>
</evidence>
<dbReference type="AlphaFoldDB" id="A0A225NSA0"/>
<comment type="caution">
    <text evidence="2">The sequence shown here is derived from an EMBL/GenBank/DDBJ whole genome shotgun (WGS) entry which is preliminary data.</text>
</comment>
<reference evidence="2 3" key="1">
    <citation type="submission" date="2013-04" db="EMBL/GenBank/DDBJ databases">
        <title>Oceanicola sp. 22II1-22F33 Genome Sequencing.</title>
        <authorList>
            <person name="Lai Q."/>
            <person name="Li G."/>
            <person name="Shao Z."/>
        </authorList>
    </citation>
    <scope>NUCLEOTIDE SEQUENCE [LARGE SCALE GENOMIC DNA]</scope>
    <source>
        <strain evidence="2 3">22II1-22F33</strain>
    </source>
</reference>